<comment type="subunit">
    <text evidence="1">Monomer.</text>
</comment>
<name>A0ABS8D4V0_9NEIS</name>
<organism evidence="2 3">
    <name type="scientific">Leeia speluncae</name>
    <dbReference type="NCBI Taxonomy" id="2884804"/>
    <lineage>
        <taxon>Bacteria</taxon>
        <taxon>Pseudomonadati</taxon>
        <taxon>Pseudomonadota</taxon>
        <taxon>Betaproteobacteria</taxon>
        <taxon>Neisseriales</taxon>
        <taxon>Leeiaceae</taxon>
        <taxon>Leeia</taxon>
    </lineage>
</organism>
<comment type="caution">
    <text evidence="2">The sequence shown here is derived from an EMBL/GenBank/DDBJ whole genome shotgun (WGS) entry which is preliminary data.</text>
</comment>
<evidence type="ECO:0000256" key="1">
    <source>
        <dbReference type="HAMAP-Rule" id="MF_00934"/>
    </source>
</evidence>
<feature type="binding site" evidence="1">
    <location>
        <begin position="149"/>
        <end position="150"/>
    </location>
    <ligand>
        <name>S-adenosyl-L-methionine</name>
        <dbReference type="ChEBI" id="CHEBI:59789"/>
    </ligand>
</feature>
<dbReference type="Pfam" id="PF04378">
    <property type="entry name" value="RsmJ"/>
    <property type="match status" value="1"/>
</dbReference>
<comment type="function">
    <text evidence="1">Specifically methylates the adenine in position 2030 of 23S rRNA.</text>
</comment>
<keyword evidence="1" id="KW-0694">RNA-binding</keyword>
<keyword evidence="1" id="KW-0949">S-adenosyl-L-methionine</keyword>
<dbReference type="PANTHER" id="PTHR37426:SF1">
    <property type="entry name" value="RIBOSOMAL RNA LARGE SUBUNIT METHYLTRANSFERASE J"/>
    <property type="match status" value="1"/>
</dbReference>
<dbReference type="EMBL" id="JAJBZT010000003">
    <property type="protein sequence ID" value="MCB6183217.1"/>
    <property type="molecule type" value="Genomic_DNA"/>
</dbReference>
<dbReference type="InterPro" id="IPR029063">
    <property type="entry name" value="SAM-dependent_MTases_sf"/>
</dbReference>
<keyword evidence="1" id="KW-0808">Transferase</keyword>
<feature type="active site" description="Proton acceptor" evidence="1">
    <location>
        <position position="170"/>
    </location>
</feature>
<feature type="site" description="Interaction with substrate rRNA" evidence="1">
    <location>
        <position position="4"/>
    </location>
</feature>
<dbReference type="EC" id="2.1.1.266" evidence="1"/>
<proteinExistence type="inferred from homology"/>
<dbReference type="SUPFAM" id="SSF53335">
    <property type="entry name" value="S-adenosyl-L-methionine-dependent methyltransferases"/>
    <property type="match status" value="1"/>
</dbReference>
<feature type="binding site" evidence="1">
    <location>
        <position position="42"/>
    </location>
    <ligand>
        <name>S-adenosyl-L-methionine</name>
        <dbReference type="ChEBI" id="CHEBI:59789"/>
    </ligand>
</feature>
<keyword evidence="3" id="KW-1185">Reference proteome</keyword>
<feature type="binding site" evidence="1">
    <location>
        <position position="118"/>
    </location>
    <ligand>
        <name>S-adenosyl-L-methionine</name>
        <dbReference type="ChEBI" id="CHEBI:59789"/>
    </ligand>
</feature>
<dbReference type="Gene3D" id="3.40.50.150">
    <property type="entry name" value="Vaccinia Virus protein VP39"/>
    <property type="match status" value="1"/>
</dbReference>
<comment type="catalytic activity">
    <reaction evidence="1">
        <text>adenosine(2030) in 23S rRNA + S-adenosyl-L-methionine = N(6)-methyladenosine(2030) in 23S rRNA + S-adenosyl-L-homocysteine + H(+)</text>
        <dbReference type="Rhea" id="RHEA:43736"/>
        <dbReference type="Rhea" id="RHEA-COMP:10668"/>
        <dbReference type="Rhea" id="RHEA-COMP:10669"/>
        <dbReference type="ChEBI" id="CHEBI:15378"/>
        <dbReference type="ChEBI" id="CHEBI:57856"/>
        <dbReference type="ChEBI" id="CHEBI:59789"/>
        <dbReference type="ChEBI" id="CHEBI:74411"/>
        <dbReference type="ChEBI" id="CHEBI:74449"/>
        <dbReference type="EC" id="2.1.1.266"/>
    </reaction>
</comment>
<dbReference type="Proteomes" id="UP001165395">
    <property type="component" value="Unassembled WGS sequence"/>
</dbReference>
<feature type="binding site" evidence="1">
    <location>
        <position position="100"/>
    </location>
    <ligand>
        <name>S-adenosyl-L-methionine</name>
        <dbReference type="ChEBI" id="CHEBI:59789"/>
    </ligand>
</feature>
<comment type="similarity">
    <text evidence="1">Belongs to the RlmJ family.</text>
</comment>
<feature type="binding site" evidence="1">
    <location>
        <position position="170"/>
    </location>
    <ligand>
        <name>S-adenosyl-L-methionine</name>
        <dbReference type="ChEBI" id="CHEBI:59789"/>
    </ligand>
</feature>
<evidence type="ECO:0000313" key="2">
    <source>
        <dbReference type="EMBL" id="MCB6183217.1"/>
    </source>
</evidence>
<accession>A0ABS8D4V0</accession>
<keyword evidence="1" id="KW-0489">Methyltransferase</keyword>
<dbReference type="HAMAP" id="MF_00934">
    <property type="entry name" value="23SrRNA_methyltr_J"/>
    <property type="match status" value="1"/>
</dbReference>
<sequence>MLSYRHAFHAGNHADVLKHLVVHEILQYMNQKEKPWWYIDTHAGAGRYDLTAGFATKNAEYNTGIGKLWEKSDLPLALSRFIDTIRADNPNGELANYPGSPWVASKSLRVEDKLRLFELHPSDAELLEAVFAEARLVGTGKPALVQKANGFAGLKSVLPPPPRRALILIDPPYEDKQDYQTVVKAVEDGLHRFATGTFAIWYPKLQRPGWLAMVEKLKQLPCKSWLNASLEVEVPREDGFGMFGSGMFIVNPPYTLKDTLTDVLPYLAKQLGSDGPGKWVLES</sequence>
<evidence type="ECO:0000313" key="3">
    <source>
        <dbReference type="Proteomes" id="UP001165395"/>
    </source>
</evidence>
<feature type="binding site" evidence="1">
    <location>
        <position position="19"/>
    </location>
    <ligand>
        <name>S-adenosyl-L-methionine</name>
        <dbReference type="ChEBI" id="CHEBI:59789"/>
    </ligand>
</feature>
<dbReference type="PANTHER" id="PTHR37426">
    <property type="entry name" value="RIBOSOMAL RNA LARGE SUBUNIT METHYLTRANSFERASE J"/>
    <property type="match status" value="1"/>
</dbReference>
<dbReference type="InterPro" id="IPR007473">
    <property type="entry name" value="RlmJ"/>
</dbReference>
<reference evidence="2" key="1">
    <citation type="submission" date="2021-10" db="EMBL/GenBank/DDBJ databases">
        <title>The complete genome sequence of Leeia sp. TBRC 13508.</title>
        <authorList>
            <person name="Charoenyingcharoen P."/>
            <person name="Yukphan P."/>
        </authorList>
    </citation>
    <scope>NUCLEOTIDE SEQUENCE</scope>
    <source>
        <strain evidence="2">TBRC 13508</strain>
    </source>
</reference>
<keyword evidence="1" id="KW-0698">rRNA processing</keyword>
<gene>
    <name evidence="1 2" type="primary">rlmJ</name>
    <name evidence="2" type="ORF">LIN78_06640</name>
</gene>
<dbReference type="RefSeq" id="WP_227179780.1">
    <property type="nucleotide sequence ID" value="NZ_JAJBZT010000003.1"/>
</dbReference>
<protein>
    <recommendedName>
        <fullName evidence="1">Ribosomal RNA large subunit methyltransferase J</fullName>
        <ecNumber evidence="1">2.1.1.266</ecNumber>
    </recommendedName>
    <alternativeName>
        <fullName evidence="1">23S rRNA (adenine(2030)-N6)-methyltransferase</fullName>
    </alternativeName>
    <alternativeName>
        <fullName evidence="1">23S rRNA m6A2030 methyltransferase</fullName>
    </alternativeName>
</protein>